<protein>
    <recommendedName>
        <fullName evidence="1">Gfo/Idh/MocA-like oxidoreductase N-terminal domain-containing protein</fullName>
    </recommendedName>
</protein>
<dbReference type="SUPFAM" id="SSF55347">
    <property type="entry name" value="Glyceraldehyde-3-phosphate dehydrogenase-like, C-terminal domain"/>
    <property type="match status" value="1"/>
</dbReference>
<evidence type="ECO:0000313" key="2">
    <source>
        <dbReference type="EMBL" id="OGG03095.1"/>
    </source>
</evidence>
<name>A0A1F5YSL1_9BACT</name>
<organism evidence="2 3">
    <name type="scientific">Candidatus Glassbacteria bacterium RIFCSPLOWO2_12_FULL_58_11</name>
    <dbReference type="NCBI Taxonomy" id="1817867"/>
    <lineage>
        <taxon>Bacteria</taxon>
        <taxon>Candidatus Glassiibacteriota</taxon>
    </lineage>
</organism>
<dbReference type="PANTHER" id="PTHR43249">
    <property type="entry name" value="UDP-N-ACETYL-2-AMINO-2-DEOXY-D-GLUCURONATE OXIDASE"/>
    <property type="match status" value="1"/>
</dbReference>
<dbReference type="EMBL" id="MFIX01000160">
    <property type="protein sequence ID" value="OGG03095.1"/>
    <property type="molecule type" value="Genomic_DNA"/>
</dbReference>
<evidence type="ECO:0000313" key="3">
    <source>
        <dbReference type="Proteomes" id="UP000179129"/>
    </source>
</evidence>
<dbReference type="Pfam" id="PF01408">
    <property type="entry name" value="GFO_IDH_MocA"/>
    <property type="match status" value="1"/>
</dbReference>
<dbReference type="InterPro" id="IPR000683">
    <property type="entry name" value="Gfo/Idh/MocA-like_OxRdtase_N"/>
</dbReference>
<comment type="caution">
    <text evidence="2">The sequence shown here is derived from an EMBL/GenBank/DDBJ whole genome shotgun (WGS) entry which is preliminary data.</text>
</comment>
<evidence type="ECO:0000259" key="1">
    <source>
        <dbReference type="Pfam" id="PF01408"/>
    </source>
</evidence>
<dbReference type="Gene3D" id="3.30.360.10">
    <property type="entry name" value="Dihydrodipicolinate Reductase, domain 2"/>
    <property type="match status" value="1"/>
</dbReference>
<dbReference type="Proteomes" id="UP000179129">
    <property type="component" value="Unassembled WGS sequence"/>
</dbReference>
<dbReference type="AlphaFoldDB" id="A0A1F5YSL1"/>
<dbReference type="SUPFAM" id="SSF51735">
    <property type="entry name" value="NAD(P)-binding Rossmann-fold domains"/>
    <property type="match status" value="1"/>
</dbReference>
<dbReference type="InterPro" id="IPR052515">
    <property type="entry name" value="Gfo/Idh/MocA_Oxidoreductase"/>
</dbReference>
<sequence>MSQSYVNPSVIIIGGGMITELQILPSLYHLQRQGLIGDISICALNAAPLKKLAENPGLKKAFPGKSFTPYPDFKRVDPQKPYPELYREVLRKTPERSIAVVAVPDQLHYGTIQEALECGHHVLTVKPLVLNYAQAVELEKLAHGKGLFVGIEYHKRFDDRSLITRGRYRGGDLGDFRLGYASLIEPWYYRNSNFQNWCTTANSDMFTYIGCHYVDLVAFITGLLPVEVSVYGVVEEYPNGNKGYLWTDGRVLWNNGACLAVLNGMGYPNVAPGGNSQGLTLFCKGEKDGALVMHDDQYRGVKHSYTVKGPDEGDSYYNEVSPDYFKLVDLGGGMLTPVGYGHRSIEGIVRAVHRVEAAAEGAEGAKALKKRQAEIEAIDREGIIATPANSSYNELVIEAGRLSITNQGRPVTIEYGKKPSVRFRD</sequence>
<dbReference type="STRING" id="1817867.A3F83_14485"/>
<feature type="domain" description="Gfo/Idh/MocA-like oxidoreductase N-terminal" evidence="1">
    <location>
        <begin position="10"/>
        <end position="151"/>
    </location>
</feature>
<accession>A0A1F5YSL1</accession>
<proteinExistence type="predicted"/>
<dbReference type="PANTHER" id="PTHR43249:SF1">
    <property type="entry name" value="D-GLUCOSIDE 3-DEHYDROGENASE"/>
    <property type="match status" value="1"/>
</dbReference>
<gene>
    <name evidence="2" type="ORF">A3F83_14485</name>
</gene>
<dbReference type="InterPro" id="IPR036291">
    <property type="entry name" value="NAD(P)-bd_dom_sf"/>
</dbReference>
<dbReference type="GO" id="GO:0000166">
    <property type="term" value="F:nucleotide binding"/>
    <property type="evidence" value="ECO:0007669"/>
    <property type="project" value="InterPro"/>
</dbReference>
<reference evidence="2 3" key="1">
    <citation type="journal article" date="2016" name="Nat. Commun.">
        <title>Thousands of microbial genomes shed light on interconnected biogeochemical processes in an aquifer system.</title>
        <authorList>
            <person name="Anantharaman K."/>
            <person name="Brown C.T."/>
            <person name="Hug L.A."/>
            <person name="Sharon I."/>
            <person name="Castelle C.J."/>
            <person name="Probst A.J."/>
            <person name="Thomas B.C."/>
            <person name="Singh A."/>
            <person name="Wilkins M.J."/>
            <person name="Karaoz U."/>
            <person name="Brodie E.L."/>
            <person name="Williams K.H."/>
            <person name="Hubbard S.S."/>
            <person name="Banfield J.F."/>
        </authorList>
    </citation>
    <scope>NUCLEOTIDE SEQUENCE [LARGE SCALE GENOMIC DNA]</scope>
</reference>
<dbReference type="Gene3D" id="3.40.50.720">
    <property type="entry name" value="NAD(P)-binding Rossmann-like Domain"/>
    <property type="match status" value="1"/>
</dbReference>